<keyword evidence="2" id="KW-1185">Reference proteome</keyword>
<gene>
    <name evidence="1" type="ORF">Prubr_68840</name>
</gene>
<dbReference type="KEGG" id="pry:Prubr_68840"/>
<accession>A0A810NEG1</accession>
<evidence type="ECO:0000313" key="1">
    <source>
        <dbReference type="EMBL" id="BCJ69863.1"/>
    </source>
</evidence>
<dbReference type="InterPro" id="IPR021527">
    <property type="entry name" value="DUF2795"/>
</dbReference>
<dbReference type="Proteomes" id="UP000680866">
    <property type="component" value="Chromosome"/>
</dbReference>
<evidence type="ECO:0008006" key="3">
    <source>
        <dbReference type="Google" id="ProtNLM"/>
    </source>
</evidence>
<evidence type="ECO:0000313" key="2">
    <source>
        <dbReference type="Proteomes" id="UP000680866"/>
    </source>
</evidence>
<sequence>MTADLSAARPYLKGLDFPASRQAMIRHALRNGADRPVLDLLRTLPDTDYKTSGEFTDLPDRP</sequence>
<name>A0A810NEG1_9ACTN</name>
<organism evidence="1 2">
    <name type="scientific">Polymorphospora rubra</name>
    <dbReference type="NCBI Taxonomy" id="338584"/>
    <lineage>
        <taxon>Bacteria</taxon>
        <taxon>Bacillati</taxon>
        <taxon>Actinomycetota</taxon>
        <taxon>Actinomycetes</taxon>
        <taxon>Micromonosporales</taxon>
        <taxon>Micromonosporaceae</taxon>
        <taxon>Polymorphospora</taxon>
    </lineage>
</organism>
<reference evidence="1" key="1">
    <citation type="submission" date="2020-08" db="EMBL/GenBank/DDBJ databases">
        <title>Whole genome shotgun sequence of Polymorphospora rubra NBRC 101157.</title>
        <authorList>
            <person name="Komaki H."/>
            <person name="Tamura T."/>
        </authorList>
    </citation>
    <scope>NUCLEOTIDE SEQUENCE</scope>
    <source>
        <strain evidence="1">NBRC 101157</strain>
    </source>
</reference>
<protein>
    <recommendedName>
        <fullName evidence="3">DUF2795 domain-containing protein</fullName>
    </recommendedName>
</protein>
<proteinExistence type="predicted"/>
<dbReference type="Pfam" id="PF11387">
    <property type="entry name" value="DUF2795"/>
    <property type="match status" value="1"/>
</dbReference>
<dbReference type="EMBL" id="AP023359">
    <property type="protein sequence ID" value="BCJ69863.1"/>
    <property type="molecule type" value="Genomic_DNA"/>
</dbReference>
<dbReference type="RefSeq" id="WP_212819413.1">
    <property type="nucleotide sequence ID" value="NZ_AP023359.1"/>
</dbReference>
<dbReference type="AlphaFoldDB" id="A0A810NEG1"/>